<sequence length="277" mass="30731">PTSIVADRDTGLKYFRNKNGEYKPLDDGNGRASTDFTKAIDAARKNLVRNIVDKNPLEDFSPSDLETLEAKLTSDDILREAQRVIEEQNEAVALAETLQELIEGNEGGFTQLSGLEDSQVAPGTGVISSAGGQSGPPAFSRPSTQSVEFSRSVAQKEDPLAPPSKTSDKDEKDTVIDFNTMKASEVIKKFQGMNLQERQEFVSQLSDDEFTDFVDQLPKTQRSAVRRAVKRLEEEHSRPRPSKTRIRAAKKKLARVLFEFGEQSKRKPIRTPSLGGF</sequence>
<dbReference type="EMBL" id="LAZR01061288">
    <property type="protein sequence ID" value="KKK63878.1"/>
    <property type="molecule type" value="Genomic_DNA"/>
</dbReference>
<feature type="region of interest" description="Disordered" evidence="1">
    <location>
        <begin position="114"/>
        <end position="172"/>
    </location>
</feature>
<accession>A0A0F8X4X4</accession>
<comment type="caution">
    <text evidence="2">The sequence shown here is derived from an EMBL/GenBank/DDBJ whole genome shotgun (WGS) entry which is preliminary data.</text>
</comment>
<dbReference type="AlphaFoldDB" id="A0A0F8X4X4"/>
<evidence type="ECO:0000256" key="1">
    <source>
        <dbReference type="SAM" id="MobiDB-lite"/>
    </source>
</evidence>
<name>A0A0F8X4X4_9ZZZZ</name>
<feature type="non-terminal residue" evidence="2">
    <location>
        <position position="1"/>
    </location>
</feature>
<reference evidence="2" key="1">
    <citation type="journal article" date="2015" name="Nature">
        <title>Complex archaea that bridge the gap between prokaryotes and eukaryotes.</title>
        <authorList>
            <person name="Spang A."/>
            <person name="Saw J.H."/>
            <person name="Jorgensen S.L."/>
            <person name="Zaremba-Niedzwiedzka K."/>
            <person name="Martijn J."/>
            <person name="Lind A.E."/>
            <person name="van Eijk R."/>
            <person name="Schleper C."/>
            <person name="Guy L."/>
            <person name="Ettema T.J."/>
        </authorList>
    </citation>
    <scope>NUCLEOTIDE SEQUENCE</scope>
</reference>
<proteinExistence type="predicted"/>
<feature type="compositionally biased region" description="Polar residues" evidence="1">
    <location>
        <begin position="141"/>
        <end position="153"/>
    </location>
</feature>
<gene>
    <name evidence="2" type="ORF">LCGC14_2989860</name>
</gene>
<organism evidence="2">
    <name type="scientific">marine sediment metagenome</name>
    <dbReference type="NCBI Taxonomy" id="412755"/>
    <lineage>
        <taxon>unclassified sequences</taxon>
        <taxon>metagenomes</taxon>
        <taxon>ecological metagenomes</taxon>
    </lineage>
</organism>
<protein>
    <submittedName>
        <fullName evidence="2">Uncharacterized protein</fullName>
    </submittedName>
</protein>
<evidence type="ECO:0000313" key="2">
    <source>
        <dbReference type="EMBL" id="KKK63878.1"/>
    </source>
</evidence>